<name>A0A1T5BFG6_9SPHI</name>
<dbReference type="OrthoDB" id="9808717at2"/>
<comment type="function">
    <text evidence="1">Might have a role analogous to that of eukaryotic histone proteins.</text>
</comment>
<proteinExistence type="inferred from homology"/>
<dbReference type="Pfam" id="PF07432">
    <property type="entry name" value="Hc1"/>
    <property type="match status" value="1"/>
</dbReference>
<evidence type="ECO:0000256" key="1">
    <source>
        <dbReference type="ARBA" id="ARBA00002333"/>
    </source>
</evidence>
<evidence type="ECO:0000313" key="3">
    <source>
        <dbReference type="EMBL" id="SKB45807.1"/>
    </source>
</evidence>
<accession>A0A1T5BFG6</accession>
<evidence type="ECO:0008006" key="5">
    <source>
        <dbReference type="Google" id="ProtNLM"/>
    </source>
</evidence>
<comment type="similarity">
    <text evidence="2">Belongs to the histone H1/H5 family. HCT subfamily.</text>
</comment>
<protein>
    <recommendedName>
        <fullName evidence="5">Histone H1-like protein Hc1</fullName>
    </recommendedName>
</protein>
<dbReference type="EMBL" id="FUZF01000002">
    <property type="protein sequence ID" value="SKB45807.1"/>
    <property type="molecule type" value="Genomic_DNA"/>
</dbReference>
<dbReference type="InterPro" id="IPR010886">
    <property type="entry name" value="Hc1"/>
</dbReference>
<dbReference type="GO" id="GO:0003677">
    <property type="term" value="F:DNA binding"/>
    <property type="evidence" value="ECO:0007669"/>
    <property type="project" value="InterPro"/>
</dbReference>
<keyword evidence="4" id="KW-1185">Reference proteome</keyword>
<dbReference type="STRING" id="1513896.SAMN05660841_00630"/>
<gene>
    <name evidence="3" type="ORF">SAMN05660841_00630</name>
</gene>
<dbReference type="RefSeq" id="WP_079641128.1">
    <property type="nucleotide sequence ID" value="NZ_FUZF01000002.1"/>
</dbReference>
<organism evidence="3 4">
    <name type="scientific">Sphingobacterium nematocida</name>
    <dbReference type="NCBI Taxonomy" id="1513896"/>
    <lineage>
        <taxon>Bacteria</taxon>
        <taxon>Pseudomonadati</taxon>
        <taxon>Bacteroidota</taxon>
        <taxon>Sphingobacteriia</taxon>
        <taxon>Sphingobacteriales</taxon>
        <taxon>Sphingobacteriaceae</taxon>
        <taxon>Sphingobacterium</taxon>
    </lineage>
</organism>
<sequence>MENYTKLKELVASIEADAEKFFNNGNSAAGTRVRKGLQDIKTLAQDIRNEVTAKKNVEKK</sequence>
<dbReference type="Proteomes" id="UP000190150">
    <property type="component" value="Unassembled WGS sequence"/>
</dbReference>
<reference evidence="4" key="1">
    <citation type="submission" date="2017-02" db="EMBL/GenBank/DDBJ databases">
        <authorList>
            <person name="Varghese N."/>
            <person name="Submissions S."/>
        </authorList>
    </citation>
    <scope>NUCLEOTIDE SEQUENCE [LARGE SCALE GENOMIC DNA]</scope>
    <source>
        <strain evidence="4">DSM 24091</strain>
    </source>
</reference>
<dbReference type="AlphaFoldDB" id="A0A1T5BFG6"/>
<evidence type="ECO:0000313" key="4">
    <source>
        <dbReference type="Proteomes" id="UP000190150"/>
    </source>
</evidence>
<evidence type="ECO:0000256" key="2">
    <source>
        <dbReference type="ARBA" id="ARBA00008424"/>
    </source>
</evidence>
<dbReference type="GO" id="GO:0030527">
    <property type="term" value="F:structural constituent of chromatin"/>
    <property type="evidence" value="ECO:0007669"/>
    <property type="project" value="InterPro"/>
</dbReference>